<dbReference type="Pfam" id="PF03099">
    <property type="entry name" value="BPL_LplA_LipB"/>
    <property type="match status" value="1"/>
</dbReference>
<feature type="domain" description="BPL/LPL catalytic" evidence="2">
    <location>
        <begin position="1"/>
        <end position="179"/>
    </location>
</feature>
<name>A0A250F7D3_9FLAO</name>
<dbReference type="NCBIfam" id="TIGR00121">
    <property type="entry name" value="birA_ligase"/>
    <property type="match status" value="1"/>
</dbReference>
<accession>A0A250F7D3</accession>
<evidence type="ECO:0000313" key="4">
    <source>
        <dbReference type="Proteomes" id="UP000217276"/>
    </source>
</evidence>
<organism evidence="3 4">
    <name type="scientific">Capnocytophaga leadbetteri</name>
    <dbReference type="NCBI Taxonomy" id="327575"/>
    <lineage>
        <taxon>Bacteria</taxon>
        <taxon>Pseudomonadati</taxon>
        <taxon>Bacteroidota</taxon>
        <taxon>Flavobacteriia</taxon>
        <taxon>Flavobacteriales</taxon>
        <taxon>Flavobacteriaceae</taxon>
        <taxon>Capnocytophaga</taxon>
    </lineage>
</organism>
<keyword evidence="1 3" id="KW-0436">Ligase</keyword>
<sequence length="245" mass="27387">MKLITLPSIDSTNRYLKDLVHSEAVLPNYLTVFTPVQTAGVGQYGAKWQSEPNTNLTFSTLFIPKNLTIEKAFILNMLVPLAVVKVLKAQDIAGEIKIKWPNDIIIERKKVGGILIENIIQGQQIVKSVIGIGLNVNQRDFNGLPKASSLANITGRAFKIKKLLKEVMNALEEMLEGVSATSFEQVYEEYQEYLFQRGKVSAFRPKTGKDFMGIIRGVTPNGALIVATETEEIKQFQLKEVELLY</sequence>
<dbReference type="PROSITE" id="PS51733">
    <property type="entry name" value="BPL_LPL_CATALYTIC"/>
    <property type="match status" value="1"/>
</dbReference>
<dbReference type="CDD" id="cd16442">
    <property type="entry name" value="BPL"/>
    <property type="match status" value="1"/>
</dbReference>
<evidence type="ECO:0000256" key="1">
    <source>
        <dbReference type="ARBA" id="ARBA00022598"/>
    </source>
</evidence>
<dbReference type="PANTHER" id="PTHR12835">
    <property type="entry name" value="BIOTIN PROTEIN LIGASE"/>
    <property type="match status" value="1"/>
</dbReference>
<dbReference type="EMBL" id="CP022384">
    <property type="protein sequence ID" value="ATA81052.1"/>
    <property type="molecule type" value="Genomic_DNA"/>
</dbReference>
<dbReference type="InterPro" id="IPR004143">
    <property type="entry name" value="BPL_LPL_catalytic"/>
</dbReference>
<dbReference type="InterPro" id="IPR045864">
    <property type="entry name" value="aa-tRNA-synth_II/BPL/LPL"/>
</dbReference>
<dbReference type="GO" id="GO:0004077">
    <property type="term" value="F:biotin--[biotin carboxyl-carrier protein] ligase activity"/>
    <property type="evidence" value="ECO:0007669"/>
    <property type="project" value="InterPro"/>
</dbReference>
<dbReference type="RefSeq" id="WP_095912979.1">
    <property type="nucleotide sequence ID" value="NZ_CAUUPF010000001.1"/>
</dbReference>
<dbReference type="KEGG" id="clk:CGC53_01105"/>
<dbReference type="GO" id="GO:0005737">
    <property type="term" value="C:cytoplasm"/>
    <property type="evidence" value="ECO:0007669"/>
    <property type="project" value="TreeGrafter"/>
</dbReference>
<dbReference type="PANTHER" id="PTHR12835:SF5">
    <property type="entry name" value="BIOTIN--PROTEIN LIGASE"/>
    <property type="match status" value="1"/>
</dbReference>
<evidence type="ECO:0000313" key="3">
    <source>
        <dbReference type="EMBL" id="ATA81052.1"/>
    </source>
</evidence>
<dbReference type="AlphaFoldDB" id="A0A250F7D3"/>
<keyword evidence="4" id="KW-1185">Reference proteome</keyword>
<dbReference type="SUPFAM" id="SSF55681">
    <property type="entry name" value="Class II aaRS and biotin synthetases"/>
    <property type="match status" value="1"/>
</dbReference>
<evidence type="ECO:0000259" key="2">
    <source>
        <dbReference type="PROSITE" id="PS51733"/>
    </source>
</evidence>
<proteinExistence type="predicted"/>
<protein>
    <submittedName>
        <fullName evidence="3">Biotin--[acetyl-CoA-carboxylase] ligase</fullName>
    </submittedName>
</protein>
<dbReference type="InterPro" id="IPR004408">
    <property type="entry name" value="Biotin_CoA_COase_ligase"/>
</dbReference>
<gene>
    <name evidence="3" type="ORF">CGC53_01105</name>
</gene>
<dbReference type="Proteomes" id="UP000217276">
    <property type="component" value="Chromosome"/>
</dbReference>
<dbReference type="Gene3D" id="3.30.930.10">
    <property type="entry name" value="Bira Bifunctional Protein, Domain 2"/>
    <property type="match status" value="1"/>
</dbReference>
<reference evidence="4" key="1">
    <citation type="submission" date="2017-06" db="EMBL/GenBank/DDBJ databases">
        <title>Capnocytophaga spp. assemblies.</title>
        <authorList>
            <person name="Gulvik C.A."/>
        </authorList>
    </citation>
    <scope>NUCLEOTIDE SEQUENCE [LARGE SCALE GENOMIC DNA]</scope>
    <source>
        <strain evidence="4">H6253</strain>
    </source>
</reference>